<dbReference type="HOGENOM" id="CLU_369552_0_0_10"/>
<dbReference type="InterPro" id="IPR036415">
    <property type="entry name" value="Lamin_tail_dom_sf"/>
</dbReference>
<feature type="domain" description="LTD" evidence="3">
    <location>
        <begin position="556"/>
        <end position="664"/>
    </location>
</feature>
<dbReference type="OrthoDB" id="9806464at2"/>
<dbReference type="AlphaFoldDB" id="H6L3A1"/>
<dbReference type="InterPro" id="IPR014867">
    <property type="entry name" value="Spore_coat_CotH_CotH2/3/7"/>
</dbReference>
<keyword evidence="1" id="KW-0812">Transmembrane</keyword>
<keyword evidence="4" id="KW-0167">Capsid protein</keyword>
<dbReference type="SUPFAM" id="SSF74853">
    <property type="entry name" value="Lamin A/C globular tail domain"/>
    <property type="match status" value="1"/>
</dbReference>
<accession>H6L3A1</accession>
<feature type="chain" id="PRO_5003603848" evidence="2">
    <location>
        <begin position="17"/>
        <end position="753"/>
    </location>
</feature>
<reference evidence="4 5" key="1">
    <citation type="journal article" date="2012" name="Stand. Genomic Sci.">
        <title>Complete genome sequencing and analysis of Saprospira grandis str. Lewin, a predatory marine bacterium.</title>
        <authorList>
            <person name="Saw J.H."/>
            <person name="Yuryev A."/>
            <person name="Kanbe M."/>
            <person name="Hou S."/>
            <person name="Young A.G."/>
            <person name="Aizawa S."/>
            <person name="Alam M."/>
        </authorList>
    </citation>
    <scope>NUCLEOTIDE SEQUENCE [LARGE SCALE GENOMIC DNA]</scope>
    <source>
        <strain evidence="4 5">Lewin</strain>
    </source>
</reference>
<evidence type="ECO:0000256" key="1">
    <source>
        <dbReference type="SAM" id="Phobius"/>
    </source>
</evidence>
<evidence type="ECO:0000313" key="4">
    <source>
        <dbReference type="EMBL" id="AFC24928.1"/>
    </source>
</evidence>
<evidence type="ECO:0000256" key="2">
    <source>
        <dbReference type="SAM" id="SignalP"/>
    </source>
</evidence>
<name>H6L3A1_SAPGL</name>
<dbReference type="Pfam" id="PF08757">
    <property type="entry name" value="CotH"/>
    <property type="match status" value="1"/>
</dbReference>
<evidence type="ECO:0000313" key="5">
    <source>
        <dbReference type="Proteomes" id="UP000007519"/>
    </source>
</evidence>
<feature type="transmembrane region" description="Helical" evidence="1">
    <location>
        <begin position="726"/>
        <end position="747"/>
    </location>
</feature>
<keyword evidence="5" id="KW-1185">Reference proteome</keyword>
<sequence>MRLWIFLLFWANLLSAQVPPSAYYAKELPIHLTDSQSLQLFSPPQFLQGPLDSLLQRPQFAIWQTGDSLSYRSYLVQEAPSQLITVSLFVQPKLLWDDNKGIYSKGPRAWPIFPYKGANFYQKKEVPAQLALIDSSGLLWEGPVGLSIFGGSSRAYEQKSLAIYARSSYGAKWIRYPIFPDLPYKKYKRLVLRNSGSGFKGSHLRDAFIGQLGRELGLGVQAYRPARVYINGQYWGILNIREKLTARYLEQHYGVDKDSLDLMEYSVNVNAGSSAHYLRLRKYMQQHNLADSQHYAQVGRWMDIQNFMDYQIMQIYVDNQDAGGNIKFWRPKTANGRWQWLLYDTDYGFGFYSKGGYDFNSLKFHTEANGPRWPNPPWSTFLLRQLLKNQDFRQAFLERFCDRINGHFQAERLCNRLDSMGQVLRPELWRHQLRWQLHHSLWTNRMQEMAEFAHKRPAYMAQFLAEFFPEFGPQQSLVLQTQGDGFVRVNDLYNTEGLAQGLYFQGLGLRLKAQPYLDQRFSHWIINGQRYEGQSLALPPQARDSLYITAVFELAPKRDLIINEFSCRDTLAGDWIEFFNASAQALQLEKYALEDEKGHRYQFAAGQLPAGAYLVLCRDSLGFKKRFPDFSGQLWSGLNFGLGAKSDQLLLYAQNELVDSLSYKLGKSKDSLFLSLALRHPYLQRSNFALNWKKERNAGSPGQENPIYSKKRKERSLSKNWKAANFAPYLWGLALFLALLLAAYGLGQYRGRE</sequence>
<dbReference type="Proteomes" id="UP000007519">
    <property type="component" value="Chromosome"/>
</dbReference>
<dbReference type="STRING" id="984262.SGRA_2199"/>
<dbReference type="InterPro" id="IPR001322">
    <property type="entry name" value="Lamin_tail_dom"/>
</dbReference>
<dbReference type="Pfam" id="PF00932">
    <property type="entry name" value="LTD"/>
    <property type="match status" value="1"/>
</dbReference>
<dbReference type="RefSeq" id="WP_015692544.1">
    <property type="nucleotide sequence ID" value="NC_016940.1"/>
</dbReference>
<keyword evidence="4" id="KW-0946">Virion</keyword>
<feature type="signal peptide" evidence="2">
    <location>
        <begin position="1"/>
        <end position="16"/>
    </location>
</feature>
<dbReference type="eggNOG" id="ENOG5032RA5">
    <property type="taxonomic scope" value="Bacteria"/>
</dbReference>
<evidence type="ECO:0000259" key="3">
    <source>
        <dbReference type="Pfam" id="PF00932"/>
    </source>
</evidence>
<keyword evidence="1" id="KW-0472">Membrane</keyword>
<proteinExistence type="predicted"/>
<keyword evidence="1" id="KW-1133">Transmembrane helix</keyword>
<dbReference type="EMBL" id="CP002831">
    <property type="protein sequence ID" value="AFC24928.1"/>
    <property type="molecule type" value="Genomic_DNA"/>
</dbReference>
<dbReference type="KEGG" id="sgn:SGRA_2199"/>
<keyword evidence="2" id="KW-0732">Signal</keyword>
<protein>
    <submittedName>
        <fullName evidence="4">Spore coat protein CotH</fullName>
    </submittedName>
</protein>
<organism evidence="4 5">
    <name type="scientific">Saprospira grandis (strain Lewin)</name>
    <dbReference type="NCBI Taxonomy" id="984262"/>
    <lineage>
        <taxon>Bacteria</taxon>
        <taxon>Pseudomonadati</taxon>
        <taxon>Bacteroidota</taxon>
        <taxon>Saprospiria</taxon>
        <taxon>Saprospirales</taxon>
        <taxon>Saprospiraceae</taxon>
        <taxon>Saprospira</taxon>
    </lineage>
</organism>
<gene>
    <name evidence="4" type="ordered locus">SGRA_2199</name>
</gene>